<feature type="compositionally biased region" description="Basic and acidic residues" evidence="1">
    <location>
        <begin position="119"/>
        <end position="136"/>
    </location>
</feature>
<feature type="compositionally biased region" description="Polar residues" evidence="1">
    <location>
        <begin position="1"/>
        <end position="20"/>
    </location>
</feature>
<evidence type="ECO:0000256" key="1">
    <source>
        <dbReference type="SAM" id="MobiDB-lite"/>
    </source>
</evidence>
<feature type="compositionally biased region" description="Basic and acidic residues" evidence="1">
    <location>
        <begin position="70"/>
        <end position="93"/>
    </location>
</feature>
<accession>A0A438N084</accession>
<gene>
    <name evidence="2" type="ORF">B0A52_06819</name>
</gene>
<feature type="region of interest" description="Disordered" evidence="1">
    <location>
        <begin position="1"/>
        <end position="37"/>
    </location>
</feature>
<dbReference type="OrthoDB" id="4151708at2759"/>
<feature type="compositionally biased region" description="Low complexity" evidence="1">
    <location>
        <begin position="94"/>
        <end position="118"/>
    </location>
</feature>
<dbReference type="VEuPathDB" id="FungiDB:PV10_05334"/>
<name>A0A438N084_EXOME</name>
<comment type="caution">
    <text evidence="2">The sequence shown here is derived from an EMBL/GenBank/DDBJ whole genome shotgun (WGS) entry which is preliminary data.</text>
</comment>
<evidence type="ECO:0000313" key="3">
    <source>
        <dbReference type="Proteomes" id="UP000288859"/>
    </source>
</evidence>
<organism evidence="2 3">
    <name type="scientific">Exophiala mesophila</name>
    <name type="common">Black yeast-like fungus</name>
    <dbReference type="NCBI Taxonomy" id="212818"/>
    <lineage>
        <taxon>Eukaryota</taxon>
        <taxon>Fungi</taxon>
        <taxon>Dikarya</taxon>
        <taxon>Ascomycota</taxon>
        <taxon>Pezizomycotina</taxon>
        <taxon>Eurotiomycetes</taxon>
        <taxon>Chaetothyriomycetidae</taxon>
        <taxon>Chaetothyriales</taxon>
        <taxon>Herpotrichiellaceae</taxon>
        <taxon>Exophiala</taxon>
    </lineage>
</organism>
<sequence length="167" mass="18450">MTSTDPSSANKRSKPMSATNMDLKPAPMSKITQSTELDDYTQSMRAYLASVETTHRTLDHHRGRPTTNRPSRDVRDKSPEFRWMDLASLRREYSNSSPASSAGVSKIKSSSVSLVGSKVNDHRNDVPRHLGKDHRYPVQLHPASNCSKSTSAPSITKHKSSGSAQKD</sequence>
<feature type="compositionally biased region" description="Polar residues" evidence="1">
    <location>
        <begin position="142"/>
        <end position="154"/>
    </location>
</feature>
<dbReference type="AlphaFoldDB" id="A0A438N084"/>
<reference evidence="2 3" key="1">
    <citation type="submission" date="2017-03" db="EMBL/GenBank/DDBJ databases">
        <title>Genomes of endolithic fungi from Antarctica.</title>
        <authorList>
            <person name="Coleine C."/>
            <person name="Masonjones S."/>
            <person name="Stajich J.E."/>
        </authorList>
    </citation>
    <scope>NUCLEOTIDE SEQUENCE [LARGE SCALE GENOMIC DNA]</scope>
    <source>
        <strain evidence="2 3">CCFEE 6314</strain>
    </source>
</reference>
<dbReference type="EMBL" id="NAJM01000032">
    <property type="protein sequence ID" value="RVX69106.1"/>
    <property type="molecule type" value="Genomic_DNA"/>
</dbReference>
<proteinExistence type="predicted"/>
<feature type="region of interest" description="Disordered" evidence="1">
    <location>
        <begin position="52"/>
        <end position="167"/>
    </location>
</feature>
<evidence type="ECO:0000313" key="2">
    <source>
        <dbReference type="EMBL" id="RVX69106.1"/>
    </source>
</evidence>
<dbReference type="Proteomes" id="UP000288859">
    <property type="component" value="Unassembled WGS sequence"/>
</dbReference>
<protein>
    <submittedName>
        <fullName evidence="2">Uncharacterized protein</fullName>
    </submittedName>
</protein>